<dbReference type="Proteomes" id="UP001341840">
    <property type="component" value="Unassembled WGS sequence"/>
</dbReference>
<dbReference type="EMBL" id="JASCZI010152698">
    <property type="protein sequence ID" value="MED6176545.1"/>
    <property type="molecule type" value="Genomic_DNA"/>
</dbReference>
<feature type="non-terminal residue" evidence="1">
    <location>
        <position position="1"/>
    </location>
</feature>
<accession>A0ABU6VUW0</accession>
<reference evidence="1 2" key="1">
    <citation type="journal article" date="2023" name="Plants (Basel)">
        <title>Bridging the Gap: Combining Genomics and Transcriptomics Approaches to Understand Stylosanthes scabra, an Orphan Legume from the Brazilian Caatinga.</title>
        <authorList>
            <person name="Ferreira-Neto J.R.C."/>
            <person name="da Silva M.D."/>
            <person name="Binneck E."/>
            <person name="de Melo N.F."/>
            <person name="da Silva R.H."/>
            <person name="de Melo A.L.T.M."/>
            <person name="Pandolfi V."/>
            <person name="Bustamante F.O."/>
            <person name="Brasileiro-Vidal A.C."/>
            <person name="Benko-Iseppon A.M."/>
        </authorList>
    </citation>
    <scope>NUCLEOTIDE SEQUENCE [LARGE SCALE GENOMIC DNA]</scope>
    <source>
        <tissue evidence="1">Leaves</tissue>
    </source>
</reference>
<gene>
    <name evidence="1" type="ORF">PIB30_089301</name>
</gene>
<evidence type="ECO:0000313" key="1">
    <source>
        <dbReference type="EMBL" id="MED6176545.1"/>
    </source>
</evidence>
<evidence type="ECO:0000313" key="2">
    <source>
        <dbReference type="Proteomes" id="UP001341840"/>
    </source>
</evidence>
<keyword evidence="2" id="KW-1185">Reference proteome</keyword>
<sequence>IISKLGLALTSIKTNENEGGRSEEATDKSLEGASLLLKKNLEGEVGGGHGQSKKEE</sequence>
<organism evidence="1 2">
    <name type="scientific">Stylosanthes scabra</name>
    <dbReference type="NCBI Taxonomy" id="79078"/>
    <lineage>
        <taxon>Eukaryota</taxon>
        <taxon>Viridiplantae</taxon>
        <taxon>Streptophyta</taxon>
        <taxon>Embryophyta</taxon>
        <taxon>Tracheophyta</taxon>
        <taxon>Spermatophyta</taxon>
        <taxon>Magnoliopsida</taxon>
        <taxon>eudicotyledons</taxon>
        <taxon>Gunneridae</taxon>
        <taxon>Pentapetalae</taxon>
        <taxon>rosids</taxon>
        <taxon>fabids</taxon>
        <taxon>Fabales</taxon>
        <taxon>Fabaceae</taxon>
        <taxon>Papilionoideae</taxon>
        <taxon>50 kb inversion clade</taxon>
        <taxon>dalbergioids sensu lato</taxon>
        <taxon>Dalbergieae</taxon>
        <taxon>Pterocarpus clade</taxon>
        <taxon>Stylosanthes</taxon>
    </lineage>
</organism>
<name>A0ABU6VUW0_9FABA</name>
<comment type="caution">
    <text evidence="1">The sequence shown here is derived from an EMBL/GenBank/DDBJ whole genome shotgun (WGS) entry which is preliminary data.</text>
</comment>
<protein>
    <submittedName>
        <fullName evidence="1">Uncharacterized protein</fullName>
    </submittedName>
</protein>
<proteinExistence type="predicted"/>